<keyword evidence="4 9" id="KW-0902">Two-component regulatory system</keyword>
<feature type="modified residue" description="4-aspartylphosphate" evidence="10">
    <location>
        <position position="73"/>
    </location>
</feature>
<evidence type="ECO:0000256" key="3">
    <source>
        <dbReference type="ARBA" id="ARBA00022553"/>
    </source>
</evidence>
<dbReference type="AlphaFoldDB" id="A0A502CUD1"/>
<evidence type="ECO:0000256" key="2">
    <source>
        <dbReference type="ARBA" id="ARBA00022490"/>
    </source>
</evidence>
<dbReference type="EMBL" id="RCZM01000004">
    <property type="protein sequence ID" value="TPG16282.1"/>
    <property type="molecule type" value="Genomic_DNA"/>
</dbReference>
<keyword evidence="2 9" id="KW-0963">Cytoplasm</keyword>
<evidence type="ECO:0000256" key="8">
    <source>
        <dbReference type="ARBA" id="ARBA00023163"/>
    </source>
</evidence>
<dbReference type="PIRSF" id="PIRSF006171">
    <property type="entry name" value="RR_citrat_malat"/>
    <property type="match status" value="1"/>
</dbReference>
<dbReference type="RefSeq" id="WP_140741688.1">
    <property type="nucleotide sequence ID" value="NZ_RCZM01000004.1"/>
</dbReference>
<keyword evidence="5 9" id="KW-0805">Transcription regulation</keyword>
<keyword evidence="13" id="KW-1185">Reference proteome</keyword>
<dbReference type="GO" id="GO:0003700">
    <property type="term" value="F:DNA-binding transcription factor activity"/>
    <property type="evidence" value="ECO:0007669"/>
    <property type="project" value="InterPro"/>
</dbReference>
<dbReference type="PANTHER" id="PTHR45526">
    <property type="entry name" value="TRANSCRIPTIONAL REGULATORY PROTEIN DPIA"/>
    <property type="match status" value="1"/>
</dbReference>
<dbReference type="InterPro" id="IPR011006">
    <property type="entry name" value="CheY-like_superfamily"/>
</dbReference>
<dbReference type="GO" id="GO:0005737">
    <property type="term" value="C:cytoplasm"/>
    <property type="evidence" value="ECO:0007669"/>
    <property type="project" value="UniProtKB-SubCell"/>
</dbReference>
<comment type="subcellular location">
    <subcellularLocation>
        <location evidence="1 9">Cytoplasm</location>
    </subcellularLocation>
</comment>
<dbReference type="PANTHER" id="PTHR45526:SF1">
    <property type="entry name" value="TRANSCRIPTIONAL REGULATORY PROTEIN DCUR-RELATED"/>
    <property type="match status" value="1"/>
</dbReference>
<reference evidence="12 13" key="1">
    <citation type="journal article" date="2019" name="Environ. Microbiol.">
        <title>Species interactions and distinct microbial communities in high Arctic permafrost affected cryosols are associated with the CH4 and CO2 gas fluxes.</title>
        <authorList>
            <person name="Altshuler I."/>
            <person name="Hamel J."/>
            <person name="Turney S."/>
            <person name="Magnuson E."/>
            <person name="Levesque R."/>
            <person name="Greer C."/>
            <person name="Whyte L.G."/>
        </authorList>
    </citation>
    <scope>NUCLEOTIDE SEQUENCE [LARGE SCALE GENOMIC DNA]</scope>
    <source>
        <strain evidence="12 13">S9.3A</strain>
    </source>
</reference>
<sequence>MPDNDIPDRDPPDKSTQPEVLKVLVVEDEPVALEAHTAYVERVPGFVVAATAATSHEALRALQSTPVDVVLLDMNLPDRHGLDVIRAMRAGGHQADVIAVTSARDLDVVRAAVSLGVVQYLLKPFVFATLRDRLEAYRAYRTQLGDTQHLSTQAEVDEVFAGVRTSTPTALPKGMSEDLLARVTRALRDSATGLSASELGEAVGVSRVTARRYAEHLSDSRLAVRTQRYAGAGRPEVEYRWVG</sequence>
<keyword evidence="6 9" id="KW-0238">DNA-binding</keyword>
<evidence type="ECO:0000256" key="5">
    <source>
        <dbReference type="ARBA" id="ARBA00023015"/>
    </source>
</evidence>
<dbReference type="Pfam" id="PF00072">
    <property type="entry name" value="Response_reg"/>
    <property type="match status" value="1"/>
</dbReference>
<evidence type="ECO:0000313" key="13">
    <source>
        <dbReference type="Proteomes" id="UP000317722"/>
    </source>
</evidence>
<evidence type="ECO:0000256" key="7">
    <source>
        <dbReference type="ARBA" id="ARBA00023159"/>
    </source>
</evidence>
<evidence type="ECO:0000256" key="10">
    <source>
        <dbReference type="PROSITE-ProRule" id="PRU00169"/>
    </source>
</evidence>
<dbReference type="SMART" id="SM00448">
    <property type="entry name" value="REC"/>
    <property type="match status" value="1"/>
</dbReference>
<keyword evidence="3 10" id="KW-0597">Phosphoprotein</keyword>
<gene>
    <name evidence="12" type="ORF">EAH86_13870</name>
</gene>
<dbReference type="OrthoDB" id="7187989at2"/>
<dbReference type="GO" id="GO:0003677">
    <property type="term" value="F:DNA binding"/>
    <property type="evidence" value="ECO:0007669"/>
    <property type="project" value="UniProtKB-KW"/>
</dbReference>
<dbReference type="InterPro" id="IPR001789">
    <property type="entry name" value="Sig_transdc_resp-reg_receiver"/>
</dbReference>
<accession>A0A502CUD1</accession>
<comment type="caution">
    <text evidence="12">The sequence shown here is derived from an EMBL/GenBank/DDBJ whole genome shotgun (WGS) entry which is preliminary data.</text>
</comment>
<dbReference type="InterPro" id="IPR024187">
    <property type="entry name" value="Sig_transdc_resp-reg_cit/mal"/>
</dbReference>
<proteinExistence type="predicted"/>
<dbReference type="GO" id="GO:0000156">
    <property type="term" value="F:phosphorelay response regulator activity"/>
    <property type="evidence" value="ECO:0007669"/>
    <property type="project" value="TreeGrafter"/>
</dbReference>
<feature type="domain" description="Response regulatory" evidence="11">
    <location>
        <begin position="22"/>
        <end position="138"/>
    </location>
</feature>
<dbReference type="Gene3D" id="3.40.50.2300">
    <property type="match status" value="1"/>
</dbReference>
<evidence type="ECO:0000256" key="6">
    <source>
        <dbReference type="ARBA" id="ARBA00023125"/>
    </source>
</evidence>
<evidence type="ECO:0000256" key="1">
    <source>
        <dbReference type="ARBA" id="ARBA00004496"/>
    </source>
</evidence>
<dbReference type="PROSITE" id="PS50110">
    <property type="entry name" value="RESPONSE_REGULATORY"/>
    <property type="match status" value="1"/>
</dbReference>
<dbReference type="Proteomes" id="UP000317722">
    <property type="component" value="Unassembled WGS sequence"/>
</dbReference>
<evidence type="ECO:0000256" key="4">
    <source>
        <dbReference type="ARBA" id="ARBA00023012"/>
    </source>
</evidence>
<evidence type="ECO:0000313" key="12">
    <source>
        <dbReference type="EMBL" id="TPG16282.1"/>
    </source>
</evidence>
<name>A0A502CUD1_9MICO</name>
<dbReference type="CDD" id="cd19925">
    <property type="entry name" value="REC_citrate_TCS"/>
    <property type="match status" value="1"/>
</dbReference>
<evidence type="ECO:0000259" key="11">
    <source>
        <dbReference type="PROSITE" id="PS50110"/>
    </source>
</evidence>
<protein>
    <recommendedName>
        <fullName evidence="9">Transcriptional regulatory protein</fullName>
    </recommendedName>
</protein>
<evidence type="ECO:0000256" key="9">
    <source>
        <dbReference type="PIRNR" id="PIRNR006171"/>
    </source>
</evidence>
<keyword evidence="7 9" id="KW-0010">Activator</keyword>
<organism evidence="12 13">
    <name type="scientific">Pedococcus bigeumensis</name>
    <dbReference type="NCBI Taxonomy" id="433644"/>
    <lineage>
        <taxon>Bacteria</taxon>
        <taxon>Bacillati</taxon>
        <taxon>Actinomycetota</taxon>
        <taxon>Actinomycetes</taxon>
        <taxon>Micrococcales</taxon>
        <taxon>Intrasporangiaceae</taxon>
        <taxon>Pedococcus</taxon>
    </lineage>
</organism>
<keyword evidence="8 9" id="KW-0804">Transcription</keyword>
<dbReference type="SUPFAM" id="SSF52172">
    <property type="entry name" value="CheY-like"/>
    <property type="match status" value="1"/>
</dbReference>
<dbReference type="InterPro" id="IPR051271">
    <property type="entry name" value="2C-system_Tx_regulators"/>
</dbReference>